<dbReference type="OMA" id="NDHAYAV"/>
<evidence type="ECO:0000256" key="1">
    <source>
        <dbReference type="ARBA" id="ARBA00001974"/>
    </source>
</evidence>
<dbReference type="Proteomes" id="UP000494040">
    <property type="component" value="Unassembled WGS sequence"/>
</dbReference>
<dbReference type="EnsemblMetazoa" id="XM_014396931.2">
    <property type="protein sequence ID" value="XP_014252417.1"/>
    <property type="gene ID" value="LOC106668309"/>
</dbReference>
<keyword evidence="3" id="KW-0285">Flavoprotein</keyword>
<feature type="binding site" evidence="5">
    <location>
        <position position="217"/>
    </location>
    <ligand>
        <name>FAD</name>
        <dbReference type="ChEBI" id="CHEBI:57692"/>
    </ligand>
</feature>
<organism evidence="8 9">
    <name type="scientific">Cimex lectularius</name>
    <name type="common">Bed bug</name>
    <name type="synonym">Acanthia lectularia</name>
    <dbReference type="NCBI Taxonomy" id="79782"/>
    <lineage>
        <taxon>Eukaryota</taxon>
        <taxon>Metazoa</taxon>
        <taxon>Ecdysozoa</taxon>
        <taxon>Arthropoda</taxon>
        <taxon>Hexapoda</taxon>
        <taxon>Insecta</taxon>
        <taxon>Pterygota</taxon>
        <taxon>Neoptera</taxon>
        <taxon>Paraneoptera</taxon>
        <taxon>Hemiptera</taxon>
        <taxon>Heteroptera</taxon>
        <taxon>Panheteroptera</taxon>
        <taxon>Cimicomorpha</taxon>
        <taxon>Cimicidae</taxon>
        <taxon>Cimex</taxon>
    </lineage>
</organism>
<evidence type="ECO:0000313" key="9">
    <source>
        <dbReference type="Proteomes" id="UP000494040"/>
    </source>
</evidence>
<protein>
    <submittedName>
        <fullName evidence="8">Uncharacterized protein</fullName>
    </submittedName>
</protein>
<feature type="binding site" evidence="5">
    <location>
        <position position="221"/>
    </location>
    <ligand>
        <name>FAD</name>
        <dbReference type="ChEBI" id="CHEBI:57692"/>
    </ligand>
</feature>
<dbReference type="Gene3D" id="3.30.560.10">
    <property type="entry name" value="Glucose Oxidase, domain 3"/>
    <property type="match status" value="1"/>
</dbReference>
<feature type="domain" description="Glucose-methanol-choline oxidoreductase C-terminal" evidence="7">
    <location>
        <begin position="551"/>
        <end position="691"/>
    </location>
</feature>
<evidence type="ECO:0000256" key="2">
    <source>
        <dbReference type="ARBA" id="ARBA00010790"/>
    </source>
</evidence>
<dbReference type="InterPro" id="IPR012132">
    <property type="entry name" value="GMC_OxRdtase"/>
</dbReference>
<comment type="similarity">
    <text evidence="2">Belongs to the GMC oxidoreductase family.</text>
</comment>
<dbReference type="SUPFAM" id="SSF54373">
    <property type="entry name" value="FAD-linked reductases, C-terminal domain"/>
    <property type="match status" value="1"/>
</dbReference>
<dbReference type="PIRSF" id="PIRSF000137">
    <property type="entry name" value="Alcohol_oxidase"/>
    <property type="match status" value="1"/>
</dbReference>
<reference evidence="8" key="1">
    <citation type="submission" date="2022-01" db="UniProtKB">
        <authorList>
            <consortium name="EnsemblMetazoa"/>
        </authorList>
    </citation>
    <scope>IDENTIFICATION</scope>
</reference>
<dbReference type="GO" id="GO:0016614">
    <property type="term" value="F:oxidoreductase activity, acting on CH-OH group of donors"/>
    <property type="evidence" value="ECO:0007669"/>
    <property type="project" value="InterPro"/>
</dbReference>
<accession>A0A8I6RYD4</accession>
<evidence type="ECO:0000259" key="7">
    <source>
        <dbReference type="Pfam" id="PF05199"/>
    </source>
</evidence>
<dbReference type="KEGG" id="clec:106668309"/>
<feature type="binding site" evidence="5">
    <location>
        <position position="363"/>
    </location>
    <ligand>
        <name>FAD</name>
        <dbReference type="ChEBI" id="CHEBI:57692"/>
    </ligand>
</feature>
<name>A0A8I6RYD4_CIMLE</name>
<dbReference type="Pfam" id="PF05199">
    <property type="entry name" value="GMC_oxred_C"/>
    <property type="match status" value="1"/>
</dbReference>
<dbReference type="InterPro" id="IPR036188">
    <property type="entry name" value="FAD/NAD-bd_sf"/>
</dbReference>
<sequence length="715" mass="79801">MIFFWKVRLSGSVQLLFDFIFASSRFRSARSRINLMGAFVVLLSVAGLLPGVSCSQDQPEEIFNEPRRKASEFFKDVVFSAASPELRNPCPGQTMGMADDSFADLTDTLKLSVCALSPSSIYPEDYGSKYKNKQVFDFIIIGGGTAGSVIASRLSEVAEWNVLLIEAGGDPPLGSDVPYYSVNLQNTDTDWGYTTEKEDGLFGGFLNQVNRWPRGKVLGGTSTIGSMYYLRGCRRDYDDMVSDGNPGWSYPDVLPYFKKIEDMTDPETRADPLFDLYHSVGGPITLTRVNDSVHMKRAIEMIQSAAFELGFAVNYDFDGIPREGFISPNYATLYEGERINTAKAYLNPVKKRRNLRIIKNAQVGKILICPISKRAHGVEFFYKNERKARVAHASREVIVSAGVVGSPKLLMLSGIGPEEELKRLGIPVIEDLDVGMNLHDRLMFPGIPITIDPAFPERTFLEILDETYAYLTRRSGLFASTRIAGTVGYVNTDDEDEPDIMLHFIHGPLRDSEAILHYFRAIGVAEYLYSQIERMNNAKEILMVVPILLRPKSRGRIMLESIAPDDYPSSHAHYLKHPQDVRNLIGGIRFVEKLAETDSFKKYGAYIGHLRYEMCDSLEPGSEEYWKCALRQIASTNHDQGGTCKMGPATDCSAVVDPLLRVYGIKGLRVADMSVMPRPMGGGSLAAATLIGEMASDFIKEKWLPNYERFNITCD</sequence>
<keyword evidence="4 5" id="KW-0274">FAD</keyword>
<evidence type="ECO:0000259" key="6">
    <source>
        <dbReference type="Pfam" id="PF00732"/>
    </source>
</evidence>
<dbReference type="Pfam" id="PF00732">
    <property type="entry name" value="GMC_oxred_N"/>
    <property type="match status" value="1"/>
</dbReference>
<dbReference type="InterPro" id="IPR000172">
    <property type="entry name" value="GMC_OxRdtase_N"/>
</dbReference>
<evidence type="ECO:0000256" key="4">
    <source>
        <dbReference type="ARBA" id="ARBA00022827"/>
    </source>
</evidence>
<feature type="domain" description="Glucose-methanol-choline oxidoreductase N-terminal" evidence="6">
    <location>
        <begin position="136"/>
        <end position="442"/>
    </location>
</feature>
<keyword evidence="9" id="KW-1185">Reference proteome</keyword>
<dbReference type="AlphaFoldDB" id="A0A8I6RYD4"/>
<dbReference type="GO" id="GO:0050660">
    <property type="term" value="F:flavin adenine dinucleotide binding"/>
    <property type="evidence" value="ECO:0007669"/>
    <property type="project" value="InterPro"/>
</dbReference>
<evidence type="ECO:0000256" key="5">
    <source>
        <dbReference type="PIRSR" id="PIRSR000137-2"/>
    </source>
</evidence>
<dbReference type="SUPFAM" id="SSF51905">
    <property type="entry name" value="FAD/NAD(P)-binding domain"/>
    <property type="match status" value="1"/>
</dbReference>
<dbReference type="PANTHER" id="PTHR11552:SF147">
    <property type="entry name" value="CHOLINE DEHYDROGENASE, MITOCHONDRIAL"/>
    <property type="match status" value="1"/>
</dbReference>
<gene>
    <name evidence="8" type="primary">106668309</name>
</gene>
<evidence type="ECO:0000256" key="3">
    <source>
        <dbReference type="ARBA" id="ARBA00022630"/>
    </source>
</evidence>
<dbReference type="OrthoDB" id="269227at2759"/>
<comment type="cofactor">
    <cofactor evidence="1 5">
        <name>FAD</name>
        <dbReference type="ChEBI" id="CHEBI:57692"/>
    </cofactor>
</comment>
<dbReference type="InterPro" id="IPR007867">
    <property type="entry name" value="GMC_OxRtase_C"/>
</dbReference>
<dbReference type="Gene3D" id="3.50.50.60">
    <property type="entry name" value="FAD/NAD(P)-binding domain"/>
    <property type="match status" value="1"/>
</dbReference>
<proteinExistence type="inferred from homology"/>
<evidence type="ECO:0000313" key="8">
    <source>
        <dbReference type="EnsemblMetazoa" id="XP_014252417.1"/>
    </source>
</evidence>
<dbReference type="PANTHER" id="PTHR11552">
    <property type="entry name" value="GLUCOSE-METHANOL-CHOLINE GMC OXIDOREDUCTASE"/>
    <property type="match status" value="1"/>
</dbReference>